<dbReference type="Proteomes" id="UP000076532">
    <property type="component" value="Unassembled WGS sequence"/>
</dbReference>
<name>A0A167VJ77_9AGAM</name>
<dbReference type="EMBL" id="KV417864">
    <property type="protein sequence ID" value="KZP05070.1"/>
    <property type="molecule type" value="Genomic_DNA"/>
</dbReference>
<dbReference type="InterPro" id="IPR041078">
    <property type="entry name" value="Plavaka"/>
</dbReference>
<evidence type="ECO:0000313" key="1">
    <source>
        <dbReference type="EMBL" id="KZP05070.1"/>
    </source>
</evidence>
<keyword evidence="2" id="KW-1185">Reference proteome</keyword>
<evidence type="ECO:0000313" key="2">
    <source>
        <dbReference type="Proteomes" id="UP000076532"/>
    </source>
</evidence>
<organism evidence="1 2">
    <name type="scientific">Athelia psychrophila</name>
    <dbReference type="NCBI Taxonomy" id="1759441"/>
    <lineage>
        <taxon>Eukaryota</taxon>
        <taxon>Fungi</taxon>
        <taxon>Dikarya</taxon>
        <taxon>Basidiomycota</taxon>
        <taxon>Agaricomycotina</taxon>
        <taxon>Agaricomycetes</taxon>
        <taxon>Agaricomycetidae</taxon>
        <taxon>Atheliales</taxon>
        <taxon>Atheliaceae</taxon>
        <taxon>Athelia</taxon>
    </lineage>
</organism>
<gene>
    <name evidence="1" type="ORF">FIBSPDRAFT_903784</name>
</gene>
<accession>A0A167VJ77</accession>
<dbReference type="AlphaFoldDB" id="A0A167VJ77"/>
<protein>
    <submittedName>
        <fullName evidence="1">Uncharacterized protein</fullName>
    </submittedName>
</protein>
<reference evidence="1 2" key="1">
    <citation type="journal article" date="2016" name="Mol. Biol. Evol.">
        <title>Comparative Genomics of Early-Diverging Mushroom-Forming Fungi Provides Insights into the Origins of Lignocellulose Decay Capabilities.</title>
        <authorList>
            <person name="Nagy L.G."/>
            <person name="Riley R."/>
            <person name="Tritt A."/>
            <person name="Adam C."/>
            <person name="Daum C."/>
            <person name="Floudas D."/>
            <person name="Sun H."/>
            <person name="Yadav J.S."/>
            <person name="Pangilinan J."/>
            <person name="Larsson K.H."/>
            <person name="Matsuura K."/>
            <person name="Barry K."/>
            <person name="Labutti K."/>
            <person name="Kuo R."/>
            <person name="Ohm R.A."/>
            <person name="Bhattacharya S.S."/>
            <person name="Shirouzu T."/>
            <person name="Yoshinaga Y."/>
            <person name="Martin F.M."/>
            <person name="Grigoriev I.V."/>
            <person name="Hibbett D.S."/>
        </authorList>
    </citation>
    <scope>NUCLEOTIDE SEQUENCE [LARGE SCALE GENOMIC DNA]</scope>
    <source>
        <strain evidence="1 2">CBS 109695</strain>
    </source>
</reference>
<dbReference type="STRING" id="436010.A0A167VJ77"/>
<proteinExistence type="predicted"/>
<sequence>MNQPDWPFTKAAVCESGRYAITFVAALQIAGRVLQEQQTASDTPDNHWAPFLNEEEWGLAEWLIMETTQKGRDRFLKLPIARPGWTCETVHMIRDCLGPANTPMVEELEFWQHDPVECVQELIGNPAFLEPMSFTPEDAYEDAGGQTRVFDEMWTSDWWWSMQVP</sequence>
<dbReference type="OrthoDB" id="2688393at2759"/>
<dbReference type="Pfam" id="PF18759">
    <property type="entry name" value="Plavaka"/>
    <property type="match status" value="1"/>
</dbReference>